<evidence type="ECO:0000256" key="1">
    <source>
        <dbReference type="SAM" id="MobiDB-lite"/>
    </source>
</evidence>
<dbReference type="EMBL" id="LT607413">
    <property type="protein sequence ID" value="SCF38436.1"/>
    <property type="molecule type" value="Genomic_DNA"/>
</dbReference>
<dbReference type="OrthoDB" id="3295129at2"/>
<keyword evidence="3" id="KW-1185">Reference proteome</keyword>
<name>A0A1C4ZZX3_MICEC</name>
<evidence type="ECO:0000313" key="2">
    <source>
        <dbReference type="EMBL" id="SCF38436.1"/>
    </source>
</evidence>
<evidence type="ECO:0000313" key="3">
    <source>
        <dbReference type="Proteomes" id="UP000198253"/>
    </source>
</evidence>
<organism evidence="2 3">
    <name type="scientific">Micromonospora echinospora</name>
    <name type="common">Micromonospora purpurea</name>
    <dbReference type="NCBI Taxonomy" id="1877"/>
    <lineage>
        <taxon>Bacteria</taxon>
        <taxon>Bacillati</taxon>
        <taxon>Actinomycetota</taxon>
        <taxon>Actinomycetes</taxon>
        <taxon>Micromonosporales</taxon>
        <taxon>Micromonosporaceae</taxon>
        <taxon>Micromonospora</taxon>
    </lineage>
</organism>
<proteinExistence type="predicted"/>
<sequence>MPSASHNYPSQQVGLPENVTDPLLWRLGFDVARAHELDASGRCGNLGCPDEPGPCPALRQAERAMRLAQQDTLRESSPADDSSSDEVRMPQRVPGSGLRAA</sequence>
<feature type="region of interest" description="Disordered" evidence="1">
    <location>
        <begin position="64"/>
        <end position="101"/>
    </location>
</feature>
<accession>A0A1C4ZZX3</accession>
<dbReference type="RefSeq" id="WP_088984631.1">
    <property type="nucleotide sequence ID" value="NZ_LT607413.1"/>
</dbReference>
<dbReference type="InParanoid" id="A0A1C4ZZX3"/>
<dbReference type="AlphaFoldDB" id="A0A1C4ZZX3"/>
<protein>
    <submittedName>
        <fullName evidence="2">Uncharacterized protein</fullName>
    </submittedName>
</protein>
<dbReference type="Proteomes" id="UP000198253">
    <property type="component" value="Chromosome I"/>
</dbReference>
<reference evidence="3" key="1">
    <citation type="submission" date="2016-06" db="EMBL/GenBank/DDBJ databases">
        <authorList>
            <person name="Varghese N."/>
            <person name="Submissions Spin"/>
        </authorList>
    </citation>
    <scope>NUCLEOTIDE SEQUENCE [LARGE SCALE GENOMIC DNA]</scope>
    <source>
        <strain evidence="3">DSM 43816</strain>
    </source>
</reference>
<gene>
    <name evidence="2" type="ORF">GA0070618_6040</name>
</gene>